<evidence type="ECO:0000256" key="1">
    <source>
        <dbReference type="SAM" id="MobiDB-lite"/>
    </source>
</evidence>
<dbReference type="Proteomes" id="UP000475862">
    <property type="component" value="Unassembled WGS sequence"/>
</dbReference>
<evidence type="ECO:0000313" key="4">
    <source>
        <dbReference type="Proteomes" id="UP000475862"/>
    </source>
</evidence>
<sequence length="195" mass="22016">MIMRQNYIDVNLIIIFRLTYNPIVIFQFWGANGASCHLKLVQCTDINNPKSTEMGANSTELGRSPGTISAIDAGFPGLIRGIVTNTRCLEAEFEFEPILKYNFPSDAPIIPGDWGWRMCSPRTPSCIRRSSSLQPRSRAPPPSMSKSTHRRNSNDMAPSSFLHPIVIARFASIRYRTDLNNLNTYIDKKNNVKEH</sequence>
<proteinExistence type="predicted"/>
<name>A0A6G0U4J7_APHGL</name>
<feature type="transmembrane region" description="Helical" evidence="2">
    <location>
        <begin position="12"/>
        <end position="30"/>
    </location>
</feature>
<keyword evidence="2" id="KW-0472">Membrane</keyword>
<comment type="caution">
    <text evidence="3">The sequence shown here is derived from an EMBL/GenBank/DDBJ whole genome shotgun (WGS) entry which is preliminary data.</text>
</comment>
<dbReference type="AlphaFoldDB" id="A0A6G0U4J7"/>
<evidence type="ECO:0000256" key="2">
    <source>
        <dbReference type="SAM" id="Phobius"/>
    </source>
</evidence>
<organism evidence="3 4">
    <name type="scientific">Aphis glycines</name>
    <name type="common">Soybean aphid</name>
    <dbReference type="NCBI Taxonomy" id="307491"/>
    <lineage>
        <taxon>Eukaryota</taxon>
        <taxon>Metazoa</taxon>
        <taxon>Ecdysozoa</taxon>
        <taxon>Arthropoda</taxon>
        <taxon>Hexapoda</taxon>
        <taxon>Insecta</taxon>
        <taxon>Pterygota</taxon>
        <taxon>Neoptera</taxon>
        <taxon>Paraneoptera</taxon>
        <taxon>Hemiptera</taxon>
        <taxon>Sternorrhyncha</taxon>
        <taxon>Aphidomorpha</taxon>
        <taxon>Aphidoidea</taxon>
        <taxon>Aphididae</taxon>
        <taxon>Aphidini</taxon>
        <taxon>Aphis</taxon>
        <taxon>Aphis</taxon>
    </lineage>
</organism>
<keyword evidence="4" id="KW-1185">Reference proteome</keyword>
<protein>
    <submittedName>
        <fullName evidence="3">Uncharacterized protein</fullName>
    </submittedName>
</protein>
<accession>A0A6G0U4J7</accession>
<keyword evidence="2" id="KW-1133">Transmembrane helix</keyword>
<dbReference type="EMBL" id="VYZN01000009">
    <property type="protein sequence ID" value="KAE9543146.1"/>
    <property type="molecule type" value="Genomic_DNA"/>
</dbReference>
<keyword evidence="2" id="KW-0812">Transmembrane</keyword>
<gene>
    <name evidence="3" type="ORF">AGLY_003057</name>
</gene>
<reference evidence="3 4" key="1">
    <citation type="submission" date="2019-08" db="EMBL/GenBank/DDBJ databases">
        <title>The genome of the soybean aphid Biotype 1, its phylome, world population structure and adaptation to the North American continent.</title>
        <authorList>
            <person name="Giordano R."/>
            <person name="Donthu R.K."/>
            <person name="Hernandez A.G."/>
            <person name="Wright C.L."/>
            <person name="Zimin A.V."/>
        </authorList>
    </citation>
    <scope>NUCLEOTIDE SEQUENCE [LARGE SCALE GENOMIC DNA]</scope>
    <source>
        <tissue evidence="3">Whole aphids</tissue>
    </source>
</reference>
<evidence type="ECO:0000313" key="3">
    <source>
        <dbReference type="EMBL" id="KAE9543146.1"/>
    </source>
</evidence>
<feature type="region of interest" description="Disordered" evidence="1">
    <location>
        <begin position="127"/>
        <end position="157"/>
    </location>
</feature>